<evidence type="ECO:0000313" key="2">
    <source>
        <dbReference type="Proteomes" id="UP000195101"/>
    </source>
</evidence>
<organism evidence="1 2">
    <name type="scientific">Clavibacter michiganensis</name>
    <dbReference type="NCBI Taxonomy" id="28447"/>
    <lineage>
        <taxon>Bacteria</taxon>
        <taxon>Bacillati</taxon>
        <taxon>Actinomycetota</taxon>
        <taxon>Actinomycetes</taxon>
        <taxon>Micrococcales</taxon>
        <taxon>Microbacteriaceae</taxon>
        <taxon>Clavibacter</taxon>
    </lineage>
</organism>
<reference evidence="1 2" key="1">
    <citation type="submission" date="2016-08" db="EMBL/GenBank/DDBJ databases">
        <title>Genome sequence of Clavibacter michiganensis spp strain CFBP8019.</title>
        <authorList>
            <person name="Thapa S.P."/>
            <person name="Coaker G."/>
            <person name="Jacques M.-A."/>
        </authorList>
    </citation>
    <scope>NUCLEOTIDE SEQUENCE [LARGE SCALE GENOMIC DNA]</scope>
    <source>
        <strain evidence="1">CFBP8019</strain>
    </source>
</reference>
<comment type="caution">
    <text evidence="1">The sequence shown here is derived from an EMBL/GenBank/DDBJ whole genome shotgun (WGS) entry which is preliminary data.</text>
</comment>
<protein>
    <submittedName>
        <fullName evidence="1">Uncharacterized protein</fullName>
    </submittedName>
</protein>
<gene>
    <name evidence="1" type="ORF">BFL37_00305</name>
</gene>
<proteinExistence type="predicted"/>
<dbReference type="RefSeq" id="WP_086513193.1">
    <property type="nucleotide sequence ID" value="NZ_MDJZ01000001.1"/>
</dbReference>
<dbReference type="AlphaFoldDB" id="A0A251YVN4"/>
<sequence>MSSATPSTRPSRRLRRAGPVAAGAAIALSAVVGLGIAPASAADAFYPFGTDHVRVHTHWLSSGVNVRSIRVTGPIIIQNGKSHATFDRCFSMGNDYRPGVEKDRTIAIDLPSNVYTVVGYADGACRISEARTGGGASGVPSSAHDWTISPFHGVSHP</sequence>
<name>A0A251YVN4_9MICO</name>
<accession>A0A251YVN4</accession>
<evidence type="ECO:0000313" key="1">
    <source>
        <dbReference type="EMBL" id="OUE28285.1"/>
    </source>
</evidence>
<dbReference type="EMBL" id="MDJZ01000001">
    <property type="protein sequence ID" value="OUE28285.1"/>
    <property type="molecule type" value="Genomic_DNA"/>
</dbReference>
<keyword evidence="2" id="KW-1185">Reference proteome</keyword>
<dbReference type="Proteomes" id="UP000195101">
    <property type="component" value="Unassembled WGS sequence"/>
</dbReference>